<comment type="caution">
    <text evidence="4">The sequence shown here is derived from an EMBL/GenBank/DDBJ whole genome shotgun (WGS) entry which is preliminary data.</text>
</comment>
<evidence type="ECO:0000313" key="5">
    <source>
        <dbReference type="Proteomes" id="UP000249518"/>
    </source>
</evidence>
<dbReference type="Pfam" id="PF02661">
    <property type="entry name" value="Fic"/>
    <property type="match status" value="1"/>
</dbReference>
<organism evidence="4 5">
    <name type="scientific">Flavobacterium lacus</name>
    <dbReference type="NCBI Taxonomy" id="1353778"/>
    <lineage>
        <taxon>Bacteria</taxon>
        <taxon>Pseudomonadati</taxon>
        <taxon>Bacteroidota</taxon>
        <taxon>Flavobacteriia</taxon>
        <taxon>Flavobacteriales</taxon>
        <taxon>Flavobacteriaceae</taxon>
        <taxon>Flavobacterium</taxon>
    </lineage>
</organism>
<dbReference type="PANTHER" id="PTHR13504">
    <property type="entry name" value="FIDO DOMAIN-CONTAINING PROTEIN DDB_G0283145"/>
    <property type="match status" value="1"/>
</dbReference>
<dbReference type="InterPro" id="IPR040198">
    <property type="entry name" value="Fido_containing"/>
</dbReference>
<dbReference type="GO" id="GO:0005524">
    <property type="term" value="F:ATP binding"/>
    <property type="evidence" value="ECO:0007669"/>
    <property type="project" value="UniProtKB-KW"/>
</dbReference>
<evidence type="ECO:0000313" key="4">
    <source>
        <dbReference type="EMBL" id="RAR46443.1"/>
    </source>
</evidence>
<evidence type="ECO:0000256" key="1">
    <source>
        <dbReference type="PIRSR" id="PIRSR640198-1"/>
    </source>
</evidence>
<keyword evidence="2" id="KW-0067">ATP-binding</keyword>
<dbReference type="RefSeq" id="WP_112087313.1">
    <property type="nucleotide sequence ID" value="NZ_QLSV01000019.1"/>
</dbReference>
<name>A0A328WJP7_9FLAO</name>
<accession>A0A328WJP7</accession>
<keyword evidence="5" id="KW-1185">Reference proteome</keyword>
<evidence type="ECO:0000256" key="2">
    <source>
        <dbReference type="PIRSR" id="PIRSR640198-2"/>
    </source>
</evidence>
<dbReference type="AlphaFoldDB" id="A0A328WJP7"/>
<dbReference type="SUPFAM" id="SSF140931">
    <property type="entry name" value="Fic-like"/>
    <property type="match status" value="1"/>
</dbReference>
<evidence type="ECO:0000259" key="3">
    <source>
        <dbReference type="PROSITE" id="PS51459"/>
    </source>
</evidence>
<keyword evidence="2" id="KW-0547">Nucleotide-binding</keyword>
<sequence>MAKNTHFSQTAPIFHGRITPEEGTIVGYSAIIHQLNLAVPMPASIALVCAKNKKYQNDQWNVFPAIYLPEDNLQQSEIESLHKHLVFALKYEGINLLVFRFLAKSYTTKQLSELVQIEPTGQYSRKIWFLIEWLTGQQIEGKQDLTKKSYIKLVDEKLQYAIEGKKSSRHLIINNLAGTVDFCPLITKTEKLERYINKNTVDSINTVIKGIRKDVLLRTSSFLLLKDSKASFTIEGENPTQNRAMRWGKAIGQAGSKPLSKEELYRLQQIVIENSKFVTMGYRTEGGFVGKHDRTTGEPIPEHISARHEDIEILMNGLIDASKKMEINSFHPILTATSIAFGFVFIHPFVDGNGRLHRYLIHHLLSAMKYSPQGIIFPVSASILERIDDYAKVLESYSHPLLDFIQWETTKDNNVTVLNQTADYYRYFDATKQAEFLCECIDNTIHVIIPEEVAYLQKYDAMKLWLDNNYQMPDKMVALLIRFLEQNNGLLSQRAKEKEFAVLTEKEVKEIEENYKVYFN</sequence>
<dbReference type="OrthoDB" id="9814400at2"/>
<protein>
    <submittedName>
        <fullName evidence="4">Fic/DOC family protein</fullName>
    </submittedName>
</protein>
<reference evidence="4 5" key="1">
    <citation type="submission" date="2018-06" db="EMBL/GenBank/DDBJ databases">
        <title>Genomic Encyclopedia of Type Strains, Phase III (KMG-III): the genomes of soil and plant-associated and newly described type strains.</title>
        <authorList>
            <person name="Whitman W."/>
        </authorList>
    </citation>
    <scope>NUCLEOTIDE SEQUENCE [LARGE SCALE GENOMIC DNA]</scope>
    <source>
        <strain evidence="4 5">CGMCC 1.12504</strain>
    </source>
</reference>
<feature type="domain" description="Fido" evidence="3">
    <location>
        <begin position="259"/>
        <end position="410"/>
    </location>
</feature>
<gene>
    <name evidence="4" type="ORF">B0I10_1192</name>
</gene>
<dbReference type="EMBL" id="QLSV01000019">
    <property type="protein sequence ID" value="RAR46443.1"/>
    <property type="molecule type" value="Genomic_DNA"/>
</dbReference>
<proteinExistence type="predicted"/>
<dbReference type="PROSITE" id="PS51459">
    <property type="entry name" value="FIDO"/>
    <property type="match status" value="1"/>
</dbReference>
<dbReference type="InterPro" id="IPR036597">
    <property type="entry name" value="Fido-like_dom_sf"/>
</dbReference>
<dbReference type="Gene3D" id="1.10.3290.10">
    <property type="entry name" value="Fido-like domain"/>
    <property type="match status" value="1"/>
</dbReference>
<feature type="active site" evidence="1">
    <location>
        <position position="347"/>
    </location>
</feature>
<dbReference type="Proteomes" id="UP000249518">
    <property type="component" value="Unassembled WGS sequence"/>
</dbReference>
<dbReference type="InterPro" id="IPR003812">
    <property type="entry name" value="Fido"/>
</dbReference>
<dbReference type="PANTHER" id="PTHR13504:SF38">
    <property type="entry name" value="FIDO DOMAIN-CONTAINING PROTEIN"/>
    <property type="match status" value="1"/>
</dbReference>
<feature type="binding site" evidence="2">
    <location>
        <begin position="351"/>
        <end position="358"/>
    </location>
    <ligand>
        <name>ATP</name>
        <dbReference type="ChEBI" id="CHEBI:30616"/>
    </ligand>
</feature>